<evidence type="ECO:0000313" key="1">
    <source>
        <dbReference type="EMBL" id="MBL6280123.1"/>
    </source>
</evidence>
<evidence type="ECO:0000313" key="2">
    <source>
        <dbReference type="Proteomes" id="UP000661193"/>
    </source>
</evidence>
<dbReference type="EMBL" id="JAETXL010000015">
    <property type="protein sequence ID" value="MBL6280123.1"/>
    <property type="molecule type" value="Genomic_DNA"/>
</dbReference>
<keyword evidence="2" id="KW-1185">Reference proteome</keyword>
<dbReference type="RefSeq" id="WP_203224352.1">
    <property type="nucleotide sequence ID" value="NZ_JAETXL010000015.1"/>
</dbReference>
<comment type="caution">
    <text evidence="1">The sequence shown here is derived from an EMBL/GenBank/DDBJ whole genome shotgun (WGS) entry which is preliminary data.</text>
</comment>
<name>A0ABS1UUW7_9ACTN</name>
<accession>A0ABS1UUW7</accession>
<organism evidence="1 2">
    <name type="scientific">Micromonospora fiedleri</name>
    <dbReference type="NCBI Taxonomy" id="1157498"/>
    <lineage>
        <taxon>Bacteria</taxon>
        <taxon>Bacillati</taxon>
        <taxon>Actinomycetota</taxon>
        <taxon>Actinomycetes</taxon>
        <taxon>Micromonosporales</taxon>
        <taxon>Micromonosporaceae</taxon>
        <taxon>Micromonospora</taxon>
    </lineage>
</organism>
<gene>
    <name evidence="1" type="ORF">JMF97_28575</name>
</gene>
<protein>
    <submittedName>
        <fullName evidence="1">Uncharacterized protein</fullName>
    </submittedName>
</protein>
<reference evidence="1 2" key="1">
    <citation type="submission" date="2021-01" db="EMBL/GenBank/DDBJ databases">
        <title>Genome sequencing of Micromonospora fiedleri MG-37.</title>
        <authorList>
            <person name="Moreland P.E.J."/>
            <person name="Stach J.E.M."/>
        </authorList>
    </citation>
    <scope>NUCLEOTIDE SEQUENCE [LARGE SCALE GENOMIC DNA]</scope>
    <source>
        <strain evidence="1 2">MG-37</strain>
    </source>
</reference>
<sequence>MRSIEEIEEEARQVKAALPGYIAVRDLATAALTGMAADLGLELGERDTRDLANAVVDAIHKAAELQGISFACTVADMEVAANDRWLLKPARAEAKSDPDARKTLPYLEQYAEGVKKVRNELVERLARVGRQWMAERRPAAVAAMPPAEARAETKAAA</sequence>
<dbReference type="Proteomes" id="UP000661193">
    <property type="component" value="Unassembled WGS sequence"/>
</dbReference>
<proteinExistence type="predicted"/>